<organism evidence="1 2">
    <name type="scientific">Aequorivita antarctica</name>
    <dbReference type="NCBI Taxonomy" id="153266"/>
    <lineage>
        <taxon>Bacteria</taxon>
        <taxon>Pseudomonadati</taxon>
        <taxon>Bacteroidota</taxon>
        <taxon>Flavobacteriia</taxon>
        <taxon>Flavobacteriales</taxon>
        <taxon>Flavobacteriaceae</taxon>
        <taxon>Aequorivita</taxon>
    </lineage>
</organism>
<dbReference type="Proteomes" id="UP000321497">
    <property type="component" value="Unassembled WGS sequence"/>
</dbReference>
<comment type="caution">
    <text evidence="1">The sequence shown here is derived from an EMBL/GenBank/DDBJ whole genome shotgun (WGS) entry which is preliminary data.</text>
</comment>
<evidence type="ECO:0008006" key="3">
    <source>
        <dbReference type="Google" id="ProtNLM"/>
    </source>
</evidence>
<sequence>MRKLLPGPFVPKLSFRLLKEKFEVLSESKNPVEQFQAKQVLDLFKKNPKLISRTSTLSEYKEYEDVVQQLMSYLFPAALTNNEIKAAVYPLSNFTFFTSNRLNKIIENSVCSLDDIFKEVFKDDHIEGFDLIPYAVILNSYYQFNVDLERLKTLKIKFKTGITKNYRITYNADFLEIYPNENAIEITEEIIDELLADANNKEVWKKYFPENSWTIEGFGIINMIDTSLDETIDEFKTHLIQTTNESYKSLVDDFRNIFGIPDLQVGSYTLDKNQLKPPYDLSFRMLSIEEGESINCEDYACNYVYNRLFVDHKLVILSNVARYHKSSGGNTLSKTLLKQGLKSAVLIPIIIEEKLAFIIELATYKTNQLNAINMVKLEALMPFILSYSARSMTEYKNEISAVIQQECTSIHPSVQWRFEEEAILYIQKRNFGEPTNFKEVVFKDVVPLYGQIDIVGSSNARNEAIQKDFKEQLVQAKRLLKIRFKTKKLPFYEHLIFQIDKFLFELEVNFHANTEQEISLFFSTQIFPLFEHLLVSDTNVSDIKSFNANLNEDLKSYYDARKNYDNTVNLINKQLSAFMDKQQLKAQEMFPHYFEKFKTDGVEHNMYIGQSITRDKTFHLTDLYNLRLWQLQVACEMEAMYYKAQEGFPLKLEVASLILAYDVPLNIRYRMDEKQFDVDGAYNVRYEMIKKRIDKAHIKNTNERLTLPHKLSVVYSSNAIEKEYLNYFEFLQSKNYIGENIEIVEIEELQGASGFKAIRVDLNQHLKKADSLYTVEDLETIL</sequence>
<gene>
    <name evidence="1" type="ORF">ESU54_08605</name>
</gene>
<protein>
    <recommendedName>
        <fullName evidence="3">GAF domain-containing protein</fullName>
    </recommendedName>
</protein>
<accession>A0A5C6Z140</accession>
<proteinExistence type="predicted"/>
<evidence type="ECO:0000313" key="2">
    <source>
        <dbReference type="Proteomes" id="UP000321497"/>
    </source>
</evidence>
<dbReference type="OrthoDB" id="627374at2"/>
<dbReference type="AlphaFoldDB" id="A0A5C6Z140"/>
<evidence type="ECO:0000313" key="1">
    <source>
        <dbReference type="EMBL" id="TXD73187.1"/>
    </source>
</evidence>
<dbReference type="EMBL" id="VORT01000005">
    <property type="protein sequence ID" value="TXD73187.1"/>
    <property type="molecule type" value="Genomic_DNA"/>
</dbReference>
<reference evidence="1 2" key="1">
    <citation type="submission" date="2019-08" db="EMBL/GenBank/DDBJ databases">
        <title>Genome of Aequorivita antarctica SW49 (type strain).</title>
        <authorList>
            <person name="Bowman J.P."/>
        </authorList>
    </citation>
    <scope>NUCLEOTIDE SEQUENCE [LARGE SCALE GENOMIC DNA]</scope>
    <source>
        <strain evidence="1 2">SW49</strain>
    </source>
</reference>
<name>A0A5C6Z140_9FLAO</name>
<dbReference type="RefSeq" id="WP_111844552.1">
    <property type="nucleotide sequence ID" value="NZ_UEGI01000007.1"/>
</dbReference>
<keyword evidence="2" id="KW-1185">Reference proteome</keyword>